<proteinExistence type="predicted"/>
<dbReference type="EMBL" id="LR796935">
    <property type="protein sequence ID" value="CAB4176358.1"/>
    <property type="molecule type" value="Genomic_DNA"/>
</dbReference>
<dbReference type="EMBL" id="LR797262">
    <property type="protein sequence ID" value="CAB4197454.1"/>
    <property type="molecule type" value="Genomic_DNA"/>
</dbReference>
<evidence type="ECO:0000313" key="1">
    <source>
        <dbReference type="EMBL" id="CAB4168968.1"/>
    </source>
</evidence>
<dbReference type="EMBL" id="LR797006">
    <property type="protein sequence ID" value="CAB4180830.1"/>
    <property type="molecule type" value="Genomic_DNA"/>
</dbReference>
<dbReference type="EMBL" id="LR797362">
    <property type="protein sequence ID" value="CAB4210287.1"/>
    <property type="molecule type" value="Genomic_DNA"/>
</dbReference>
<evidence type="ECO:0000313" key="2">
    <source>
        <dbReference type="EMBL" id="CAB4176358.1"/>
    </source>
</evidence>
<evidence type="ECO:0000313" key="5">
    <source>
        <dbReference type="EMBL" id="CAB4210287.1"/>
    </source>
</evidence>
<reference evidence="5" key="1">
    <citation type="submission" date="2020-05" db="EMBL/GenBank/DDBJ databases">
        <authorList>
            <person name="Chiriac C."/>
            <person name="Salcher M."/>
            <person name="Ghai R."/>
            <person name="Kavagutti S V."/>
        </authorList>
    </citation>
    <scope>NUCLEOTIDE SEQUENCE</scope>
</reference>
<evidence type="ECO:0000313" key="3">
    <source>
        <dbReference type="EMBL" id="CAB4180830.1"/>
    </source>
</evidence>
<protein>
    <submittedName>
        <fullName evidence="5">Uncharacterized protein</fullName>
    </submittedName>
</protein>
<dbReference type="EMBL" id="LR796840">
    <property type="protein sequence ID" value="CAB4168968.1"/>
    <property type="molecule type" value="Genomic_DNA"/>
</dbReference>
<evidence type="ECO:0000313" key="6">
    <source>
        <dbReference type="EMBL" id="CAB5227188.1"/>
    </source>
</evidence>
<sequence length="67" mass="8046">MAKLKIITIEINLDKIKHDKIIAYRAQKIIEENWVLFSKALYADFEDVDKHVFALVRDIIQKFHLYQ</sequence>
<accession>A0A6J5S9B5</accession>
<organism evidence="5">
    <name type="scientific">uncultured Caudovirales phage</name>
    <dbReference type="NCBI Taxonomy" id="2100421"/>
    <lineage>
        <taxon>Viruses</taxon>
        <taxon>Duplodnaviria</taxon>
        <taxon>Heunggongvirae</taxon>
        <taxon>Uroviricota</taxon>
        <taxon>Caudoviricetes</taxon>
        <taxon>Peduoviridae</taxon>
        <taxon>Maltschvirus</taxon>
        <taxon>Maltschvirus maltsch</taxon>
    </lineage>
</organism>
<gene>
    <name evidence="3" type="ORF">UFOVP1074_13</name>
    <name evidence="4" type="ORF">UFOVP1310_2</name>
    <name evidence="5" type="ORF">UFOVP1424_4</name>
    <name evidence="6" type="ORF">UFOVP1521_4</name>
    <name evidence="1" type="ORF">UFOVP899_25</name>
    <name evidence="2" type="ORF">UFOVP987_24</name>
</gene>
<dbReference type="EMBL" id="LR798374">
    <property type="protein sequence ID" value="CAB5227188.1"/>
    <property type="molecule type" value="Genomic_DNA"/>
</dbReference>
<name>A0A6J5S9B5_9CAUD</name>
<evidence type="ECO:0000313" key="4">
    <source>
        <dbReference type="EMBL" id="CAB4197454.1"/>
    </source>
</evidence>